<comment type="caution">
    <text evidence="2">The sequence shown here is derived from an EMBL/GenBank/DDBJ whole genome shotgun (WGS) entry which is preliminary data.</text>
</comment>
<keyword evidence="1" id="KW-1133">Transmembrane helix</keyword>
<gene>
    <name evidence="2" type="ORF">ACFPGP_23205</name>
</gene>
<evidence type="ECO:0000256" key="1">
    <source>
        <dbReference type="SAM" id="Phobius"/>
    </source>
</evidence>
<sequence length="520" mass="55421">MRPDPAADPDASFSSYAVARWSRLVKVGVLLGAAPERARELARATLTRCAPGWERANRESDVDAWTYATLLELWRHVPATERDTGVPEPEPTHPDPERARAALAELLATLRALTDERRTATVLAQVAGLDDGLASSLAGKGQQRPVRLRDDLLLDGVTAVPVGTVPVDEVLADVAATRRRRRLVGLVAVVVVLAAVGVLTWATRGGPPRPPPPAPDVVRTDNPAPVPWYANGDLHVARVVVTVPGVTTLVDVPDGAVYADEGGHVVLVSDDGEILTIGRHPPGDPVVGSEERGWVAWTTATERGLDLVVYDTRQHREAGRHVLDADPGDTAADGVLPVAVDQEFVYYRDQRGQWKWQPGTGGAEEVPGAPLVDVAAAVRLSDVAPGILTATQPLFDAATSVRGNGGQLSADGTYLITHVDQPRVGTVRVYDVRDGSRLDTGLRRQDIALAAAFTPDGDVLYFVAHRPNAPVGLQDMRLSTSGPQVLASCRVTDRYRQPDEPLCRVIAQVAANGDGPLLPG</sequence>
<keyword evidence="3" id="KW-1185">Reference proteome</keyword>
<accession>A0ABW0BQB8</accession>
<feature type="transmembrane region" description="Helical" evidence="1">
    <location>
        <begin position="183"/>
        <end position="202"/>
    </location>
</feature>
<proteinExistence type="predicted"/>
<evidence type="ECO:0000313" key="2">
    <source>
        <dbReference type="EMBL" id="MFC5179600.1"/>
    </source>
</evidence>
<dbReference type="EMBL" id="JBHSKD010000029">
    <property type="protein sequence ID" value="MFC5179600.1"/>
    <property type="molecule type" value="Genomic_DNA"/>
</dbReference>
<dbReference type="Proteomes" id="UP001596087">
    <property type="component" value="Unassembled WGS sequence"/>
</dbReference>
<reference evidence="3" key="1">
    <citation type="journal article" date="2019" name="Int. J. Syst. Evol. Microbiol.">
        <title>The Global Catalogue of Microorganisms (GCM) 10K type strain sequencing project: providing services to taxonomists for standard genome sequencing and annotation.</title>
        <authorList>
            <consortium name="The Broad Institute Genomics Platform"/>
            <consortium name="The Broad Institute Genome Sequencing Center for Infectious Disease"/>
            <person name="Wu L."/>
            <person name="Ma J."/>
        </authorList>
    </citation>
    <scope>NUCLEOTIDE SEQUENCE [LARGE SCALE GENOMIC DNA]</scope>
    <source>
        <strain evidence="3">DFY41</strain>
    </source>
</reference>
<evidence type="ECO:0000313" key="3">
    <source>
        <dbReference type="Proteomes" id="UP001596087"/>
    </source>
</evidence>
<keyword evidence="1" id="KW-0812">Transmembrane</keyword>
<dbReference type="RefSeq" id="WP_378593908.1">
    <property type="nucleotide sequence ID" value="NZ_JBHSKD010000029.1"/>
</dbReference>
<dbReference type="Gene3D" id="1.20.140.160">
    <property type="match status" value="1"/>
</dbReference>
<name>A0ABW0BQB8_9ACTN</name>
<organism evidence="2 3">
    <name type="scientific">Nocardioides taihuensis</name>
    <dbReference type="NCBI Taxonomy" id="1835606"/>
    <lineage>
        <taxon>Bacteria</taxon>
        <taxon>Bacillati</taxon>
        <taxon>Actinomycetota</taxon>
        <taxon>Actinomycetes</taxon>
        <taxon>Propionibacteriales</taxon>
        <taxon>Nocardioidaceae</taxon>
        <taxon>Nocardioides</taxon>
    </lineage>
</organism>
<protein>
    <submittedName>
        <fullName evidence="2">Uncharacterized protein</fullName>
    </submittedName>
</protein>
<keyword evidence="1" id="KW-0472">Membrane</keyword>
<dbReference type="SUPFAM" id="SSF75011">
    <property type="entry name" value="3-carboxy-cis,cis-mucoante lactonizing enzyme"/>
    <property type="match status" value="1"/>
</dbReference>